<feature type="transmembrane region" description="Helical" evidence="1">
    <location>
        <begin position="147"/>
        <end position="172"/>
    </location>
</feature>
<feature type="transmembrane region" description="Helical" evidence="1">
    <location>
        <begin position="75"/>
        <end position="93"/>
    </location>
</feature>
<feature type="transmembrane region" description="Helical" evidence="1">
    <location>
        <begin position="385"/>
        <end position="403"/>
    </location>
</feature>
<feature type="transmembrane region" description="Helical" evidence="1">
    <location>
        <begin position="193"/>
        <end position="211"/>
    </location>
</feature>
<feature type="transmembrane region" description="Helical" evidence="1">
    <location>
        <begin position="332"/>
        <end position="350"/>
    </location>
</feature>
<dbReference type="Proteomes" id="UP000306575">
    <property type="component" value="Unassembled WGS sequence"/>
</dbReference>
<evidence type="ECO:0008006" key="4">
    <source>
        <dbReference type="Google" id="ProtNLM"/>
    </source>
</evidence>
<dbReference type="OrthoDB" id="7063071at2"/>
<keyword evidence="1" id="KW-0812">Transmembrane</keyword>
<feature type="transmembrane region" description="Helical" evidence="1">
    <location>
        <begin position="240"/>
        <end position="265"/>
    </location>
</feature>
<evidence type="ECO:0000313" key="3">
    <source>
        <dbReference type="Proteomes" id="UP000306575"/>
    </source>
</evidence>
<evidence type="ECO:0000256" key="1">
    <source>
        <dbReference type="SAM" id="Phobius"/>
    </source>
</evidence>
<feature type="transmembrane region" description="Helical" evidence="1">
    <location>
        <begin position="20"/>
        <end position="40"/>
    </location>
</feature>
<reference evidence="2 3" key="1">
    <citation type="submission" date="2019-04" db="EMBL/GenBank/DDBJ databases">
        <title>Genome sequence of Pelagicola litoralis CL-ES2.</title>
        <authorList>
            <person name="Cao J."/>
        </authorList>
    </citation>
    <scope>NUCLEOTIDE SEQUENCE [LARGE SCALE GENOMIC DNA]</scope>
    <source>
        <strain evidence="2 3">CL-ES2</strain>
    </source>
</reference>
<feature type="transmembrane region" description="Helical" evidence="1">
    <location>
        <begin position="357"/>
        <end position="379"/>
    </location>
</feature>
<keyword evidence="3" id="KW-1185">Reference proteome</keyword>
<name>A0A4U7MX13_9RHOB</name>
<accession>A0A4U7MX13</accession>
<sequence>MAIQNACVMVVCVWALTPPLAYSGVARLASLSAVGGWLLIEAYRPRGIVRAPTLPVFLVFVYLVYTILLEVLTRGVSGIISSSQLYIMLFFLLAQQARRNEMASLYTVFWLVICLNVIWMSSTLAYLSMVDARAMRVLVRSGAEAEALSALGVGGYAMAYGAVLLLPALTILSLRPRLIDRLQPPRFMKTIPLLPRLTIWYLTAVSITLIVRSQFSTAVLVLAVVLSLTLILWRLSNLRLLAAVFAIFFLVLFGEALIIEVLLVLRNYAEETNYTLKINDMLAALQTDDVSGTAQDRIERYVRSAKLFLASPLWGVLDYTDVGKHSTILDAFARWGVVIGAILVYLVSFVQIRALRSLHAVSGGAGVALGTLAAVLLVFGLNKHFMAAGITIFIIYPLVYSAMNSRPSPKVQIRSEAAHA</sequence>
<proteinExistence type="predicted"/>
<dbReference type="AlphaFoldDB" id="A0A4U7MX13"/>
<keyword evidence="1" id="KW-1133">Transmembrane helix</keyword>
<feature type="transmembrane region" description="Helical" evidence="1">
    <location>
        <begin position="52"/>
        <end position="69"/>
    </location>
</feature>
<organism evidence="2 3">
    <name type="scientific">Shimia litoralis</name>
    <dbReference type="NCBI Taxonomy" id="420403"/>
    <lineage>
        <taxon>Bacteria</taxon>
        <taxon>Pseudomonadati</taxon>
        <taxon>Pseudomonadota</taxon>
        <taxon>Alphaproteobacteria</taxon>
        <taxon>Rhodobacterales</taxon>
        <taxon>Roseobacteraceae</taxon>
    </lineage>
</organism>
<gene>
    <name evidence="2" type="ORF">FAP39_14260</name>
</gene>
<feature type="transmembrane region" description="Helical" evidence="1">
    <location>
        <begin position="217"/>
        <end position="233"/>
    </location>
</feature>
<comment type="caution">
    <text evidence="2">The sequence shown here is derived from an EMBL/GenBank/DDBJ whole genome shotgun (WGS) entry which is preliminary data.</text>
</comment>
<evidence type="ECO:0000313" key="2">
    <source>
        <dbReference type="EMBL" id="TKZ17447.1"/>
    </source>
</evidence>
<protein>
    <recommendedName>
        <fullName evidence="4">O-antigen ligase family protein</fullName>
    </recommendedName>
</protein>
<feature type="transmembrane region" description="Helical" evidence="1">
    <location>
        <begin position="105"/>
        <end position="127"/>
    </location>
</feature>
<keyword evidence="1" id="KW-0472">Membrane</keyword>
<dbReference type="RefSeq" id="WP_138017055.1">
    <property type="nucleotide sequence ID" value="NZ_SULI01000022.1"/>
</dbReference>
<dbReference type="EMBL" id="SULI01000022">
    <property type="protein sequence ID" value="TKZ17447.1"/>
    <property type="molecule type" value="Genomic_DNA"/>
</dbReference>